<feature type="domain" description="HTH cro/C1-type" evidence="1">
    <location>
        <begin position="18"/>
        <end position="72"/>
    </location>
</feature>
<proteinExistence type="predicted"/>
<keyword evidence="3" id="KW-1185">Reference proteome</keyword>
<evidence type="ECO:0000259" key="1">
    <source>
        <dbReference type="PROSITE" id="PS50943"/>
    </source>
</evidence>
<protein>
    <submittedName>
        <fullName evidence="2">Helix-turn-helix transcriptional regulator</fullName>
    </submittedName>
</protein>
<gene>
    <name evidence="2" type="ORF">GCM10022254_54800</name>
</gene>
<dbReference type="Proteomes" id="UP001501710">
    <property type="component" value="Unassembled WGS sequence"/>
</dbReference>
<name>A0ABP8CF57_9ACTN</name>
<evidence type="ECO:0000313" key="2">
    <source>
        <dbReference type="EMBL" id="GAA4238517.1"/>
    </source>
</evidence>
<organism evidence="2 3">
    <name type="scientific">Actinomadura meridiana</name>
    <dbReference type="NCBI Taxonomy" id="559626"/>
    <lineage>
        <taxon>Bacteria</taxon>
        <taxon>Bacillati</taxon>
        <taxon>Actinomycetota</taxon>
        <taxon>Actinomycetes</taxon>
        <taxon>Streptosporangiales</taxon>
        <taxon>Thermomonosporaceae</taxon>
        <taxon>Actinomadura</taxon>
    </lineage>
</organism>
<accession>A0ABP8CF57</accession>
<dbReference type="CDD" id="cd00093">
    <property type="entry name" value="HTH_XRE"/>
    <property type="match status" value="1"/>
</dbReference>
<dbReference type="InterPro" id="IPR010982">
    <property type="entry name" value="Lambda_DNA-bd_dom_sf"/>
</dbReference>
<dbReference type="PROSITE" id="PS50943">
    <property type="entry name" value="HTH_CROC1"/>
    <property type="match status" value="1"/>
</dbReference>
<dbReference type="SUPFAM" id="SSF47413">
    <property type="entry name" value="lambda repressor-like DNA-binding domains"/>
    <property type="match status" value="1"/>
</dbReference>
<comment type="caution">
    <text evidence="2">The sequence shown here is derived from an EMBL/GenBank/DDBJ whole genome shotgun (WGS) entry which is preliminary data.</text>
</comment>
<dbReference type="EMBL" id="BAABAS010000020">
    <property type="protein sequence ID" value="GAA4238517.1"/>
    <property type="molecule type" value="Genomic_DNA"/>
</dbReference>
<reference evidence="3" key="1">
    <citation type="journal article" date="2019" name="Int. J. Syst. Evol. Microbiol.">
        <title>The Global Catalogue of Microorganisms (GCM) 10K type strain sequencing project: providing services to taxonomists for standard genome sequencing and annotation.</title>
        <authorList>
            <consortium name="The Broad Institute Genomics Platform"/>
            <consortium name="The Broad Institute Genome Sequencing Center for Infectious Disease"/>
            <person name="Wu L."/>
            <person name="Ma J."/>
        </authorList>
    </citation>
    <scope>NUCLEOTIDE SEQUENCE [LARGE SCALE GENOMIC DNA]</scope>
    <source>
        <strain evidence="3">JCM 17440</strain>
    </source>
</reference>
<dbReference type="InterPro" id="IPR001387">
    <property type="entry name" value="Cro/C1-type_HTH"/>
</dbReference>
<dbReference type="Pfam" id="PF13560">
    <property type="entry name" value="HTH_31"/>
    <property type="match status" value="1"/>
</dbReference>
<dbReference type="Gene3D" id="1.10.260.40">
    <property type="entry name" value="lambda repressor-like DNA-binding domains"/>
    <property type="match status" value="1"/>
</dbReference>
<dbReference type="SMART" id="SM00530">
    <property type="entry name" value="HTH_XRE"/>
    <property type="match status" value="1"/>
</dbReference>
<dbReference type="InterPro" id="IPR043917">
    <property type="entry name" value="DUF5753"/>
</dbReference>
<dbReference type="Pfam" id="PF19054">
    <property type="entry name" value="DUF5753"/>
    <property type="match status" value="1"/>
</dbReference>
<evidence type="ECO:0000313" key="3">
    <source>
        <dbReference type="Proteomes" id="UP001501710"/>
    </source>
</evidence>
<dbReference type="RefSeq" id="WP_344902034.1">
    <property type="nucleotide sequence ID" value="NZ_BAABAS010000020.1"/>
</dbReference>
<sequence>MSTDQGPTVRHRRLAAELRRLREAAQLTPETTSGILGWSRPKLVRIETAKSRPSVGDVERILDVYGTDYAIRATLLQLTRDIRTRGWWAAFGDVLAGAYAELEDAADRIRTWQTEVVPGLLQTPDYARTLIAGEFRDDQEAIDLRLQARMARHARFARTDAAELSVFLAEEVLRRPVGGAAVMASQLTSLLKAVERRSLAVRVVPMTLEHRPGLGQGSVDIFEFSSSLELDTAHVETMGGSMYIEDVAQVRRCSSMLDRIADAALSQEKSVAFMTNLREEFEAHVHA</sequence>